<organism evidence="3">
    <name type="scientific">marine sediment metagenome</name>
    <dbReference type="NCBI Taxonomy" id="412755"/>
    <lineage>
        <taxon>unclassified sequences</taxon>
        <taxon>metagenomes</taxon>
        <taxon>ecological metagenomes</taxon>
    </lineage>
</organism>
<dbReference type="GO" id="GO:0005829">
    <property type="term" value="C:cytosol"/>
    <property type="evidence" value="ECO:0007669"/>
    <property type="project" value="TreeGrafter"/>
</dbReference>
<dbReference type="InterPro" id="IPR027417">
    <property type="entry name" value="P-loop_NTPase"/>
</dbReference>
<dbReference type="EMBL" id="LAZR01018112">
    <property type="protein sequence ID" value="KKL97671.1"/>
    <property type="molecule type" value="Genomic_DNA"/>
</dbReference>
<reference evidence="3" key="1">
    <citation type="journal article" date="2015" name="Nature">
        <title>Complex archaea that bridge the gap between prokaryotes and eukaryotes.</title>
        <authorList>
            <person name="Spang A."/>
            <person name="Saw J.H."/>
            <person name="Jorgensen S.L."/>
            <person name="Zaremba-Niedzwiedzka K."/>
            <person name="Martijn J."/>
            <person name="Lind A.E."/>
            <person name="van Eijk R."/>
            <person name="Schleper C."/>
            <person name="Guy L."/>
            <person name="Ettema T.J."/>
        </authorList>
    </citation>
    <scope>NUCLEOTIDE SEQUENCE</scope>
</reference>
<name>A0A0F9H3W7_9ZZZZ</name>
<dbReference type="GO" id="GO:0003678">
    <property type="term" value="F:DNA helicase activity"/>
    <property type="evidence" value="ECO:0007669"/>
    <property type="project" value="InterPro"/>
</dbReference>
<feature type="domain" description="AAA+ ATPase" evidence="2">
    <location>
        <begin position="138"/>
        <end position="317"/>
    </location>
</feature>
<dbReference type="Pfam" id="PF03796">
    <property type="entry name" value="DnaB_C"/>
    <property type="match status" value="1"/>
</dbReference>
<dbReference type="SMART" id="SM00382">
    <property type="entry name" value="AAA"/>
    <property type="match status" value="1"/>
</dbReference>
<dbReference type="InterPro" id="IPR003593">
    <property type="entry name" value="AAA+_ATPase"/>
</dbReference>
<dbReference type="GO" id="GO:1990077">
    <property type="term" value="C:primosome complex"/>
    <property type="evidence" value="ECO:0007669"/>
    <property type="project" value="UniProtKB-KW"/>
</dbReference>
<protein>
    <recommendedName>
        <fullName evidence="2">AAA+ ATPase domain-containing protein</fullName>
    </recommendedName>
</protein>
<dbReference type="GO" id="GO:0005524">
    <property type="term" value="F:ATP binding"/>
    <property type="evidence" value="ECO:0007669"/>
    <property type="project" value="InterPro"/>
</dbReference>
<sequence length="395" mass="43535">VWEYISTHAHENSGGMPTEKDLRTLFGFKSTGIGDLKTYVSLAREQELKYRARGVLMRRIGGLAEDSEADVAETLRATASELGELQASGGRRVTYFDRDAMDRLERFDEARRKIVEDGIIGVPTGLKPFDAEQRGLFPGEVVIVAASTGVGKSWLLCYMAAHAYEADRRILVVSPELTAGEQSARLDPVLAGVRGEEISNFDITTGRADRSRYEEWLRGLGGDDRLAILDSSDTGGPFTLPDIWQYAMEFKPDVLVVDGLHHIAGVDETQKGWEVLKNGVARLKSLAQKEEMVVVCAHQVQRSAAARGFETTPPTLGQIGYGFSVVETADHVITMSRSAGGDMERLYRVVKARGIREVVEKLTLHWDVDIGQIHDKGGAERLDRPFAAAEEDEDV</sequence>
<dbReference type="PANTHER" id="PTHR30153:SF2">
    <property type="entry name" value="REPLICATIVE DNA HELICASE"/>
    <property type="match status" value="1"/>
</dbReference>
<accession>A0A0F9H3W7</accession>
<keyword evidence="1" id="KW-0639">Primosome</keyword>
<gene>
    <name evidence="3" type="ORF">LCGC14_1832180</name>
</gene>
<evidence type="ECO:0000259" key="2">
    <source>
        <dbReference type="SMART" id="SM00382"/>
    </source>
</evidence>
<dbReference type="PANTHER" id="PTHR30153">
    <property type="entry name" value="REPLICATIVE DNA HELICASE DNAB"/>
    <property type="match status" value="1"/>
</dbReference>
<dbReference type="AlphaFoldDB" id="A0A0F9H3W7"/>
<evidence type="ECO:0000313" key="3">
    <source>
        <dbReference type="EMBL" id="KKL97671.1"/>
    </source>
</evidence>
<dbReference type="InterPro" id="IPR007694">
    <property type="entry name" value="DNA_helicase_DnaB-like_C"/>
</dbReference>
<comment type="caution">
    <text evidence="3">The sequence shown here is derived from an EMBL/GenBank/DDBJ whole genome shotgun (WGS) entry which is preliminary data.</text>
</comment>
<dbReference type="Gene3D" id="3.40.50.300">
    <property type="entry name" value="P-loop containing nucleotide triphosphate hydrolases"/>
    <property type="match status" value="1"/>
</dbReference>
<dbReference type="GO" id="GO:0006269">
    <property type="term" value="P:DNA replication, synthesis of primer"/>
    <property type="evidence" value="ECO:0007669"/>
    <property type="project" value="UniProtKB-KW"/>
</dbReference>
<proteinExistence type="predicted"/>
<dbReference type="SUPFAM" id="SSF52540">
    <property type="entry name" value="P-loop containing nucleoside triphosphate hydrolases"/>
    <property type="match status" value="1"/>
</dbReference>
<evidence type="ECO:0000256" key="1">
    <source>
        <dbReference type="ARBA" id="ARBA00022515"/>
    </source>
</evidence>
<feature type="non-terminal residue" evidence="3">
    <location>
        <position position="1"/>
    </location>
</feature>